<dbReference type="PANTHER" id="PTHR30383:SF28">
    <property type="entry name" value="LIPASE_ACYLHYDROLASE"/>
    <property type="match status" value="1"/>
</dbReference>
<dbReference type="EMBL" id="BJYV01000003">
    <property type="protein sequence ID" value="GEO20516.1"/>
    <property type="molecule type" value="Genomic_DNA"/>
</dbReference>
<evidence type="ECO:0000259" key="2">
    <source>
        <dbReference type="Pfam" id="PF13472"/>
    </source>
</evidence>
<name>A0A512C8H9_9BACT</name>
<evidence type="ECO:0000313" key="3">
    <source>
        <dbReference type="EMBL" id="GEO20516.1"/>
    </source>
</evidence>
<accession>A0A512C8H9</accession>
<evidence type="ECO:0008006" key="5">
    <source>
        <dbReference type="Google" id="ProtNLM"/>
    </source>
</evidence>
<keyword evidence="4" id="KW-1185">Reference proteome</keyword>
<organism evidence="3 4">
    <name type="scientific">Cyclobacterium qasimii</name>
    <dbReference type="NCBI Taxonomy" id="1350429"/>
    <lineage>
        <taxon>Bacteria</taxon>
        <taxon>Pseudomonadati</taxon>
        <taxon>Bacteroidota</taxon>
        <taxon>Cytophagia</taxon>
        <taxon>Cytophagales</taxon>
        <taxon>Cyclobacteriaceae</taxon>
        <taxon>Cyclobacterium</taxon>
    </lineage>
</organism>
<dbReference type="InterPro" id="IPR001375">
    <property type="entry name" value="Peptidase_S9_cat"/>
</dbReference>
<protein>
    <recommendedName>
        <fullName evidence="5">SGNH hydrolase-type esterase domain-containing protein</fullName>
    </recommendedName>
</protein>
<reference evidence="3 4" key="1">
    <citation type="submission" date="2019-07" db="EMBL/GenBank/DDBJ databases">
        <title>Whole genome shotgun sequence of Cyclobacterium qasimii NBRC 106168.</title>
        <authorList>
            <person name="Hosoyama A."/>
            <person name="Uohara A."/>
            <person name="Ohji S."/>
            <person name="Ichikawa N."/>
        </authorList>
    </citation>
    <scope>NUCLEOTIDE SEQUENCE [LARGE SCALE GENOMIC DNA]</scope>
    <source>
        <strain evidence="3 4">NBRC 106168</strain>
    </source>
</reference>
<dbReference type="Pfam" id="PF00326">
    <property type="entry name" value="Peptidase_S9"/>
    <property type="match status" value="1"/>
</dbReference>
<dbReference type="PANTHER" id="PTHR30383">
    <property type="entry name" value="THIOESTERASE 1/PROTEASE 1/LYSOPHOSPHOLIPASE L1"/>
    <property type="match status" value="1"/>
</dbReference>
<sequence>MIPLKLMLKIFSYLVFLGFFFLIVEAYPQSHLSDNFIASAEESDWKGFERFDFNFQGKKARLILPKKPLQGNPWIWRARFPDWHTEADSILVSEGFHLAYINTDNLFGAPEAVKVWNDFHTFLTVEHKLQQKVSLMGVSRGGLFIYNWAKENPEKVACIYAEAPVLDFKSWPGGFGESEGSPKDWLKLKEVYNFADDEVAKAYKNNPVDNLMELPSHRVPILHMIGLEDQVVPVDENTLPFVQKYIKSGGIATVVTSVAGEQSLKGHHFPIQTPRLVADFIKYHSIQALPLSSEDYHQSNGGMKNSLIKFSQNESGRVAFLGGSITHNAGWRDSVSNYLQNRFQNTDLEFINAGIPSMGSTPSAFRLEKDVLAKGKIDLLFLEAAVNDSGNGRTSTEQKRAMEGIIRHAREVNPEMDIVIMHFVDPGKMASYNQGLVPEVIKNHQSVADHYNIPTINLAKEVTDRINAGEFTWEDDFKNLHPSPFGQGIYGNSIITFLKNSYNKRQNMSDKTTSYSTPERIDPYSYDKGKLIDINEAQLAKGWHIDSNWKPNDNKKTRPDFVNEPFLIGNKGAKSLKLRFEGNTVGIVVAAGQDAANISYRIDKGEWQQLDLLTKWSDQLHLPWYYTLASELVKAPHLLEIRVPESLNEDSQPKVCRIRYFYVN</sequence>
<dbReference type="AlphaFoldDB" id="A0A512C8H9"/>
<gene>
    <name evidence="3" type="ORF">CQA01_10500</name>
</gene>
<dbReference type="Pfam" id="PF13472">
    <property type="entry name" value="Lipase_GDSL_2"/>
    <property type="match status" value="1"/>
</dbReference>
<dbReference type="InterPro" id="IPR036514">
    <property type="entry name" value="SGNH_hydro_sf"/>
</dbReference>
<dbReference type="GO" id="GO:0004622">
    <property type="term" value="F:phosphatidylcholine lysophospholipase activity"/>
    <property type="evidence" value="ECO:0007669"/>
    <property type="project" value="TreeGrafter"/>
</dbReference>
<dbReference type="GO" id="GO:0006508">
    <property type="term" value="P:proteolysis"/>
    <property type="evidence" value="ECO:0007669"/>
    <property type="project" value="InterPro"/>
</dbReference>
<dbReference type="CDD" id="cd00229">
    <property type="entry name" value="SGNH_hydrolase"/>
    <property type="match status" value="1"/>
</dbReference>
<evidence type="ECO:0000313" key="4">
    <source>
        <dbReference type="Proteomes" id="UP000321301"/>
    </source>
</evidence>
<dbReference type="InterPro" id="IPR013830">
    <property type="entry name" value="SGNH_hydro"/>
</dbReference>
<dbReference type="SUPFAM" id="SSF52266">
    <property type="entry name" value="SGNH hydrolase"/>
    <property type="match status" value="1"/>
</dbReference>
<dbReference type="Proteomes" id="UP000321301">
    <property type="component" value="Unassembled WGS sequence"/>
</dbReference>
<dbReference type="InterPro" id="IPR051532">
    <property type="entry name" value="Ester_Hydrolysis_Enzymes"/>
</dbReference>
<feature type="domain" description="Peptidase S9 prolyl oligopeptidase catalytic" evidence="1">
    <location>
        <begin position="130"/>
        <end position="249"/>
    </location>
</feature>
<feature type="domain" description="SGNH hydrolase-type esterase" evidence="2">
    <location>
        <begin position="320"/>
        <end position="487"/>
    </location>
</feature>
<dbReference type="InterPro" id="IPR029058">
    <property type="entry name" value="AB_hydrolase_fold"/>
</dbReference>
<dbReference type="Gene3D" id="3.40.50.1110">
    <property type="entry name" value="SGNH hydrolase"/>
    <property type="match status" value="1"/>
</dbReference>
<dbReference type="Gene3D" id="3.40.50.1820">
    <property type="entry name" value="alpha/beta hydrolase"/>
    <property type="match status" value="1"/>
</dbReference>
<proteinExistence type="predicted"/>
<comment type="caution">
    <text evidence="3">The sequence shown here is derived from an EMBL/GenBank/DDBJ whole genome shotgun (WGS) entry which is preliminary data.</text>
</comment>
<evidence type="ECO:0000259" key="1">
    <source>
        <dbReference type="Pfam" id="PF00326"/>
    </source>
</evidence>
<dbReference type="SUPFAM" id="SSF53474">
    <property type="entry name" value="alpha/beta-Hydrolases"/>
    <property type="match status" value="1"/>
</dbReference>
<dbReference type="GO" id="GO:0008236">
    <property type="term" value="F:serine-type peptidase activity"/>
    <property type="evidence" value="ECO:0007669"/>
    <property type="project" value="InterPro"/>
</dbReference>